<dbReference type="InterPro" id="IPR044559">
    <property type="entry name" value="WOX13-like"/>
</dbReference>
<reference evidence="1" key="1">
    <citation type="submission" date="2020-06" db="EMBL/GenBank/DDBJ databases">
        <title>WGS assembly of Ceratodon purpureus strain R40.</title>
        <authorList>
            <person name="Carey S.B."/>
            <person name="Jenkins J."/>
            <person name="Shu S."/>
            <person name="Lovell J.T."/>
            <person name="Sreedasyam A."/>
            <person name="Maumus F."/>
            <person name="Tiley G.P."/>
            <person name="Fernandez-Pozo N."/>
            <person name="Barry K."/>
            <person name="Chen C."/>
            <person name="Wang M."/>
            <person name="Lipzen A."/>
            <person name="Daum C."/>
            <person name="Saski C.A."/>
            <person name="Payton A.C."/>
            <person name="Mcbreen J.C."/>
            <person name="Conrad R.E."/>
            <person name="Kollar L.M."/>
            <person name="Olsson S."/>
            <person name="Huttunen S."/>
            <person name="Landis J.B."/>
            <person name="Wickett N.J."/>
            <person name="Johnson M.G."/>
            <person name="Rensing S.A."/>
            <person name="Grimwood J."/>
            <person name="Schmutz J."/>
            <person name="Mcdaniel S.F."/>
        </authorList>
    </citation>
    <scope>NUCLEOTIDE SEQUENCE</scope>
    <source>
        <strain evidence="1">R40</strain>
    </source>
</reference>
<name>A0A8T0IFN9_CERPU</name>
<dbReference type="GO" id="GO:0003700">
    <property type="term" value="F:DNA-binding transcription factor activity"/>
    <property type="evidence" value="ECO:0007669"/>
    <property type="project" value="InterPro"/>
</dbReference>
<dbReference type="PANTHER" id="PTHR46777">
    <property type="entry name" value="WUSCHEL-RELATED HOMEOBOX 13"/>
    <property type="match status" value="1"/>
</dbReference>
<comment type="caution">
    <text evidence="1">The sequence shown here is derived from an EMBL/GenBank/DDBJ whole genome shotgun (WGS) entry which is preliminary data.</text>
</comment>
<evidence type="ECO:0000313" key="1">
    <source>
        <dbReference type="EMBL" id="KAG0582182.1"/>
    </source>
</evidence>
<dbReference type="PANTHER" id="PTHR46777:SF5">
    <property type="entry name" value="WUSCHEL-RELATED HOMEOBOX 13"/>
    <property type="match status" value="1"/>
</dbReference>
<evidence type="ECO:0000313" key="2">
    <source>
        <dbReference type="Proteomes" id="UP000822688"/>
    </source>
</evidence>
<dbReference type="AlphaFoldDB" id="A0A8T0IFN9"/>
<dbReference type="EMBL" id="CM026423">
    <property type="protein sequence ID" value="KAG0582182.1"/>
    <property type="molecule type" value="Genomic_DNA"/>
</dbReference>
<gene>
    <name evidence="1" type="ORF">KC19_3G040400</name>
</gene>
<accession>A0A8T0IFN9</accession>
<proteinExistence type="predicted"/>
<sequence length="104" mass="10990">MGPRTTAVNGSARCAVLDAFDPGVHGVWDSSAAWVWPRAGAFAGEVVAAAAVDAGLWADQHAVMTDEQLETLRRQISVYSTICQQLVEMHKASVPQQAALPAVC</sequence>
<organism evidence="1 2">
    <name type="scientific">Ceratodon purpureus</name>
    <name type="common">Fire moss</name>
    <name type="synonym">Dicranum purpureum</name>
    <dbReference type="NCBI Taxonomy" id="3225"/>
    <lineage>
        <taxon>Eukaryota</taxon>
        <taxon>Viridiplantae</taxon>
        <taxon>Streptophyta</taxon>
        <taxon>Embryophyta</taxon>
        <taxon>Bryophyta</taxon>
        <taxon>Bryophytina</taxon>
        <taxon>Bryopsida</taxon>
        <taxon>Dicranidae</taxon>
        <taxon>Pseudoditrichales</taxon>
        <taxon>Ditrichaceae</taxon>
        <taxon>Ceratodon</taxon>
    </lineage>
</organism>
<keyword evidence="2" id="KW-1185">Reference proteome</keyword>
<protein>
    <submittedName>
        <fullName evidence="1">Uncharacterized protein</fullName>
    </submittedName>
</protein>
<dbReference type="Proteomes" id="UP000822688">
    <property type="component" value="Chromosome 3"/>
</dbReference>